<protein>
    <recommendedName>
        <fullName evidence="2">No apical meristem-associated C-terminal domain-containing protein</fullName>
    </recommendedName>
</protein>
<evidence type="ECO:0000256" key="1">
    <source>
        <dbReference type="SAM" id="MobiDB-lite"/>
    </source>
</evidence>
<keyword evidence="4" id="KW-1185">Reference proteome</keyword>
<dbReference type="PANTHER" id="PTHR45023">
    <property type="match status" value="1"/>
</dbReference>
<dbReference type="AlphaFoldDB" id="A0AA38UCP0"/>
<dbReference type="PANTHER" id="PTHR45023:SF4">
    <property type="entry name" value="GLYCINE-RICH PROTEIN-RELATED"/>
    <property type="match status" value="1"/>
</dbReference>
<dbReference type="Pfam" id="PF14303">
    <property type="entry name" value="NAM-associated"/>
    <property type="match status" value="1"/>
</dbReference>
<evidence type="ECO:0000313" key="3">
    <source>
        <dbReference type="EMBL" id="KAJ9567578.1"/>
    </source>
</evidence>
<evidence type="ECO:0000313" key="4">
    <source>
        <dbReference type="Proteomes" id="UP001172457"/>
    </source>
</evidence>
<accession>A0AA38UCP0</accession>
<dbReference type="EMBL" id="JARYMX010000001">
    <property type="protein sequence ID" value="KAJ9567578.1"/>
    <property type="molecule type" value="Genomic_DNA"/>
</dbReference>
<reference evidence="3" key="1">
    <citation type="submission" date="2023-03" db="EMBL/GenBank/DDBJ databases">
        <title>Chromosome-scale reference genome and RAD-based genetic map of yellow starthistle (Centaurea solstitialis) reveal putative structural variation and QTLs associated with invader traits.</title>
        <authorList>
            <person name="Reatini B."/>
            <person name="Cang F.A."/>
            <person name="Jiang Q."/>
            <person name="Mckibben M.T.W."/>
            <person name="Barker M.S."/>
            <person name="Rieseberg L.H."/>
            <person name="Dlugosch K.M."/>
        </authorList>
    </citation>
    <scope>NUCLEOTIDE SEQUENCE</scope>
    <source>
        <strain evidence="3">CAN-66</strain>
        <tissue evidence="3">Leaf</tissue>
    </source>
</reference>
<gene>
    <name evidence="3" type="ORF">OSB04_003544</name>
</gene>
<feature type="region of interest" description="Disordered" evidence="1">
    <location>
        <begin position="1"/>
        <end position="27"/>
    </location>
</feature>
<sequence>MQPVPSEESTPDSPDEGKNQESIPIENPNEITLVKAWINESENFVTGNAQRSVQLWKSIERSFYERQNAKRIKRCPTSTNDMFPLPTTRTSCFPHEDSWELLRHCRKWAPIPLMSSTSSHSTKCTRTSESSVAHFGDGDDDEDAVHFLQPQRPIGRNKAKKALKTIRGDASVEASHMYDSWNKQCNDKMEYKLKKLEHEKPLTTIEQQKLQVQLDEIFERDLMFYTTPHDHLQESCLVPLGILYLPTCVVFGYRYPFVEGRSSFSWEYDMGYFSAVAPGTRTLARGIFSTPSYPEKAGSPYVLEPITIFQQ</sequence>
<comment type="caution">
    <text evidence="3">The sequence shown here is derived from an EMBL/GenBank/DDBJ whole genome shotgun (WGS) entry which is preliminary data.</text>
</comment>
<dbReference type="InterPro" id="IPR029466">
    <property type="entry name" value="NAM-associated_C"/>
</dbReference>
<dbReference type="Proteomes" id="UP001172457">
    <property type="component" value="Chromosome 1"/>
</dbReference>
<evidence type="ECO:0000259" key="2">
    <source>
        <dbReference type="Pfam" id="PF14303"/>
    </source>
</evidence>
<proteinExistence type="predicted"/>
<feature type="domain" description="No apical meristem-associated C-terminal" evidence="2">
    <location>
        <begin position="93"/>
        <end position="202"/>
    </location>
</feature>
<organism evidence="3 4">
    <name type="scientific">Centaurea solstitialis</name>
    <name type="common">yellow star-thistle</name>
    <dbReference type="NCBI Taxonomy" id="347529"/>
    <lineage>
        <taxon>Eukaryota</taxon>
        <taxon>Viridiplantae</taxon>
        <taxon>Streptophyta</taxon>
        <taxon>Embryophyta</taxon>
        <taxon>Tracheophyta</taxon>
        <taxon>Spermatophyta</taxon>
        <taxon>Magnoliopsida</taxon>
        <taxon>eudicotyledons</taxon>
        <taxon>Gunneridae</taxon>
        <taxon>Pentapetalae</taxon>
        <taxon>asterids</taxon>
        <taxon>campanulids</taxon>
        <taxon>Asterales</taxon>
        <taxon>Asteraceae</taxon>
        <taxon>Carduoideae</taxon>
        <taxon>Cardueae</taxon>
        <taxon>Centaureinae</taxon>
        <taxon>Centaurea</taxon>
    </lineage>
</organism>
<name>A0AA38UCP0_9ASTR</name>